<organism evidence="2 3">
    <name type="scientific">Acrasis kona</name>
    <dbReference type="NCBI Taxonomy" id="1008807"/>
    <lineage>
        <taxon>Eukaryota</taxon>
        <taxon>Discoba</taxon>
        <taxon>Heterolobosea</taxon>
        <taxon>Tetramitia</taxon>
        <taxon>Eutetramitia</taxon>
        <taxon>Acrasidae</taxon>
        <taxon>Acrasis</taxon>
    </lineage>
</organism>
<evidence type="ECO:0000313" key="3">
    <source>
        <dbReference type="Proteomes" id="UP001431209"/>
    </source>
</evidence>
<dbReference type="EMBL" id="JAOPGA020000991">
    <property type="protein sequence ID" value="KAL0483774.1"/>
    <property type="molecule type" value="Genomic_DNA"/>
</dbReference>
<evidence type="ECO:0008006" key="4">
    <source>
        <dbReference type="Google" id="ProtNLM"/>
    </source>
</evidence>
<feature type="region of interest" description="Disordered" evidence="1">
    <location>
        <begin position="1"/>
        <end position="39"/>
    </location>
</feature>
<keyword evidence="3" id="KW-1185">Reference proteome</keyword>
<evidence type="ECO:0000313" key="2">
    <source>
        <dbReference type="EMBL" id="KAL0483774.1"/>
    </source>
</evidence>
<dbReference type="Proteomes" id="UP001431209">
    <property type="component" value="Unassembled WGS sequence"/>
</dbReference>
<name>A0AAW2Z2Z2_9EUKA</name>
<accession>A0AAW2Z2Z2</accession>
<proteinExistence type="predicted"/>
<reference evidence="2 3" key="1">
    <citation type="submission" date="2024-03" db="EMBL/GenBank/DDBJ databases">
        <title>The Acrasis kona genome and developmental transcriptomes reveal deep origins of eukaryotic multicellular pathways.</title>
        <authorList>
            <person name="Sheikh S."/>
            <person name="Fu C.-J."/>
            <person name="Brown M.W."/>
            <person name="Baldauf S.L."/>
        </authorList>
    </citation>
    <scope>NUCLEOTIDE SEQUENCE [LARGE SCALE GENOMIC DNA]</scope>
    <source>
        <strain evidence="2 3">ATCC MYA-3509</strain>
    </source>
</reference>
<gene>
    <name evidence="2" type="ORF">AKO1_013940</name>
</gene>
<dbReference type="AlphaFoldDB" id="A0AAW2Z2Z2"/>
<comment type="caution">
    <text evidence="2">The sequence shown here is derived from an EMBL/GenBank/DDBJ whole genome shotgun (WGS) entry which is preliminary data.</text>
</comment>
<protein>
    <recommendedName>
        <fullName evidence="4">Ricin B lectin domain-containing protein</fullName>
    </recommendedName>
</protein>
<evidence type="ECO:0000256" key="1">
    <source>
        <dbReference type="SAM" id="MobiDB-lite"/>
    </source>
</evidence>
<sequence>MSQDEAQVTPQDTEFTHPISPTQEKAVQSKSDSSISETLTSEQLTKNFPSGSSLFGFPVYFKCAGASKHTLEHRRDNSLIIEKRHRRILSMFSKKKPDEQTFIMRENGYVEAAMCPDYVLSCNIPAMKGCSVYIARKNPKDSNMNQKWLIKRDESSDRLFNIQCPLNPTLIVDRQSEQIGAKVVLMDNVESKWLIKPLNK</sequence>